<proteinExistence type="inferred from homology"/>
<keyword evidence="3" id="KW-0104">Cadmium</keyword>
<keyword evidence="9" id="KW-0479">Metal-binding</keyword>
<evidence type="ECO:0000256" key="7">
    <source>
        <dbReference type="ARBA" id="ARBA00039103"/>
    </source>
</evidence>
<dbReference type="GO" id="GO:0005524">
    <property type="term" value="F:ATP binding"/>
    <property type="evidence" value="ECO:0007669"/>
    <property type="project" value="UniProtKB-UniRule"/>
</dbReference>
<name>A0A841C8C9_9LACT</name>
<dbReference type="InterPro" id="IPR051014">
    <property type="entry name" value="Cation_Transport_ATPase_IB"/>
</dbReference>
<dbReference type="GO" id="GO:0008551">
    <property type="term" value="F:P-type cadmium transporter activity"/>
    <property type="evidence" value="ECO:0007669"/>
    <property type="project" value="UniProtKB-EC"/>
</dbReference>
<gene>
    <name evidence="11" type="ORF">HNQ37_000688</name>
</gene>
<keyword evidence="9" id="KW-1003">Cell membrane</keyword>
<protein>
    <recommendedName>
        <fullName evidence="7">Cd(2+)-exporting ATPase</fullName>
        <ecNumber evidence="7">7.2.2.21</ecNumber>
    </recommendedName>
</protein>
<dbReference type="NCBIfam" id="TIGR01494">
    <property type="entry name" value="ATPase_P-type"/>
    <property type="match status" value="1"/>
</dbReference>
<dbReference type="SUPFAM" id="SSF81665">
    <property type="entry name" value="Calcium ATPase, transmembrane domain M"/>
    <property type="match status" value="1"/>
</dbReference>
<keyword evidence="12" id="KW-1185">Reference proteome</keyword>
<evidence type="ECO:0000256" key="1">
    <source>
        <dbReference type="ARBA" id="ARBA00004141"/>
    </source>
</evidence>
<dbReference type="InterPro" id="IPR008250">
    <property type="entry name" value="ATPase_P-typ_transduc_dom_A_sf"/>
</dbReference>
<dbReference type="Gene3D" id="2.70.150.10">
    <property type="entry name" value="Calcium-transporting ATPase, cytoplasmic transduction domain A"/>
    <property type="match status" value="1"/>
</dbReference>
<dbReference type="NCBIfam" id="TIGR01525">
    <property type="entry name" value="ATPase-IB_hvy"/>
    <property type="match status" value="1"/>
</dbReference>
<feature type="transmembrane region" description="Helical" evidence="9">
    <location>
        <begin position="546"/>
        <end position="574"/>
    </location>
</feature>
<evidence type="ECO:0000313" key="11">
    <source>
        <dbReference type="EMBL" id="MBB5887811.1"/>
    </source>
</evidence>
<comment type="caution">
    <text evidence="11">The sequence shown here is derived from an EMBL/GenBank/DDBJ whole genome shotgun (WGS) entry which is preliminary data.</text>
</comment>
<comment type="catalytic activity">
    <reaction evidence="8">
        <text>Cd(2+)(in) + ATP + H2O = Cd(2+)(out) + ADP + phosphate + H(+)</text>
        <dbReference type="Rhea" id="RHEA:12132"/>
        <dbReference type="ChEBI" id="CHEBI:15377"/>
        <dbReference type="ChEBI" id="CHEBI:15378"/>
        <dbReference type="ChEBI" id="CHEBI:30616"/>
        <dbReference type="ChEBI" id="CHEBI:43474"/>
        <dbReference type="ChEBI" id="CHEBI:48775"/>
        <dbReference type="ChEBI" id="CHEBI:456216"/>
        <dbReference type="EC" id="7.2.2.21"/>
    </reaction>
</comment>
<dbReference type="SUPFAM" id="SSF56784">
    <property type="entry name" value="HAD-like"/>
    <property type="match status" value="1"/>
</dbReference>
<dbReference type="InterPro" id="IPR018303">
    <property type="entry name" value="ATPase_P-typ_P_site"/>
</dbReference>
<evidence type="ECO:0000313" key="12">
    <source>
        <dbReference type="Proteomes" id="UP000562464"/>
    </source>
</evidence>
<evidence type="ECO:0000259" key="10">
    <source>
        <dbReference type="Pfam" id="PF00122"/>
    </source>
</evidence>
<evidence type="ECO:0000256" key="2">
    <source>
        <dbReference type="ARBA" id="ARBA00006024"/>
    </source>
</evidence>
<evidence type="ECO:0000256" key="3">
    <source>
        <dbReference type="ARBA" id="ARBA00022539"/>
    </source>
</evidence>
<dbReference type="InterPro" id="IPR027256">
    <property type="entry name" value="P-typ_ATPase_IB"/>
</dbReference>
<dbReference type="PRINTS" id="PR00119">
    <property type="entry name" value="CATATPASE"/>
</dbReference>
<dbReference type="GO" id="GO:0005886">
    <property type="term" value="C:plasma membrane"/>
    <property type="evidence" value="ECO:0007669"/>
    <property type="project" value="UniProtKB-SubCell"/>
</dbReference>
<dbReference type="EMBL" id="JACHHV010000008">
    <property type="protein sequence ID" value="MBB5887811.1"/>
    <property type="molecule type" value="Genomic_DNA"/>
</dbReference>
<dbReference type="Gene3D" id="3.40.50.1000">
    <property type="entry name" value="HAD superfamily/HAD-like"/>
    <property type="match status" value="1"/>
</dbReference>
<feature type="transmembrane region" description="Helical" evidence="9">
    <location>
        <begin position="30"/>
        <end position="50"/>
    </location>
</feature>
<dbReference type="GO" id="GO:0046872">
    <property type="term" value="F:metal ion binding"/>
    <property type="evidence" value="ECO:0007669"/>
    <property type="project" value="UniProtKB-KW"/>
</dbReference>
<dbReference type="AlphaFoldDB" id="A0A841C8C9"/>
<comment type="subcellular location">
    <subcellularLocation>
        <location evidence="9">Cell membrane</location>
    </subcellularLocation>
    <subcellularLocation>
        <location evidence="1">Membrane</location>
        <topology evidence="1">Multi-pass membrane protein</topology>
    </subcellularLocation>
</comment>
<keyword evidence="9" id="KW-0547">Nucleotide-binding</keyword>
<feature type="domain" description="P-type ATPase A" evidence="10">
    <location>
        <begin position="112"/>
        <end position="210"/>
    </location>
</feature>
<feature type="transmembrane region" description="Helical" evidence="9">
    <location>
        <begin position="7"/>
        <end position="24"/>
    </location>
</feature>
<keyword evidence="9" id="KW-0067">ATP-binding</keyword>
<dbReference type="Gene3D" id="3.40.1110.10">
    <property type="entry name" value="Calcium-transporting ATPase, cytoplasmic domain N"/>
    <property type="match status" value="1"/>
</dbReference>
<keyword evidence="4 9" id="KW-0812">Transmembrane</keyword>
<dbReference type="RefSeq" id="WP_183539308.1">
    <property type="nucleotide sequence ID" value="NZ_JACHHV010000008.1"/>
</dbReference>
<dbReference type="PANTHER" id="PTHR48085:SF5">
    <property type="entry name" value="CADMIUM_ZINC-TRANSPORTING ATPASE HMA4-RELATED"/>
    <property type="match status" value="1"/>
</dbReference>
<dbReference type="NCBIfam" id="TIGR01512">
    <property type="entry name" value="ATPase-IB2_Cd"/>
    <property type="match status" value="1"/>
</dbReference>
<evidence type="ECO:0000256" key="9">
    <source>
        <dbReference type="RuleBase" id="RU362081"/>
    </source>
</evidence>
<accession>A0A841C8C9</accession>
<dbReference type="Pfam" id="PF00122">
    <property type="entry name" value="E1-E2_ATPase"/>
    <property type="match status" value="1"/>
</dbReference>
<comment type="similarity">
    <text evidence="2 9">Belongs to the cation transport ATPase (P-type) (TC 3.A.3) family. Type IB subfamily.</text>
</comment>
<evidence type="ECO:0000256" key="6">
    <source>
        <dbReference type="ARBA" id="ARBA00023136"/>
    </source>
</evidence>
<organism evidence="11 12">
    <name type="scientific">Lactovum miscens</name>
    <dbReference type="NCBI Taxonomy" id="190387"/>
    <lineage>
        <taxon>Bacteria</taxon>
        <taxon>Bacillati</taxon>
        <taxon>Bacillota</taxon>
        <taxon>Bacilli</taxon>
        <taxon>Lactobacillales</taxon>
        <taxon>Streptococcaceae</taxon>
        <taxon>Lactovum</taxon>
    </lineage>
</organism>
<reference evidence="11 12" key="1">
    <citation type="submission" date="2020-08" db="EMBL/GenBank/DDBJ databases">
        <title>Genomic Encyclopedia of Type Strains, Phase IV (KMG-IV): sequencing the most valuable type-strain genomes for metagenomic binning, comparative biology and taxonomic classification.</title>
        <authorList>
            <person name="Goeker M."/>
        </authorList>
    </citation>
    <scope>NUCLEOTIDE SEQUENCE [LARGE SCALE GENOMIC DNA]</scope>
    <source>
        <strain evidence="11 12">DSM 14925</strain>
    </source>
</reference>
<dbReference type="InterPro" id="IPR023298">
    <property type="entry name" value="ATPase_P-typ_TM_dom_sf"/>
</dbReference>
<dbReference type="Proteomes" id="UP000562464">
    <property type="component" value="Unassembled WGS sequence"/>
</dbReference>
<keyword evidence="5 9" id="KW-1133">Transmembrane helix</keyword>
<dbReference type="CDD" id="cd07544">
    <property type="entry name" value="P-type_ATPase_HM"/>
    <property type="match status" value="1"/>
</dbReference>
<dbReference type="InterPro" id="IPR036412">
    <property type="entry name" value="HAD-like_sf"/>
</dbReference>
<dbReference type="GO" id="GO:0016887">
    <property type="term" value="F:ATP hydrolysis activity"/>
    <property type="evidence" value="ECO:0007669"/>
    <property type="project" value="InterPro"/>
</dbReference>
<keyword evidence="6 9" id="KW-0472">Membrane</keyword>
<sequence length="595" mass="63569">MKNWKKLVLAFTVAIVALFAQFVFGDPFLARIIVTLAGSVLAITMFISMVQTLRKGSYGVDLLAITAIAATLIVGEYWAALIIIIMLVGGESLEDYAAGVARRELTALLDKSPDKAHINQEGKVVDVALDDVKIGSRLLIKPMEVIPIDGILVSKHATLDEASVTGETKPYELNKGDDVLSGSINSNMAIEIETKVEAADSQLQKIVSLVREAESQPANFVRLADRYAIPFTIAAYLIAGVAFAITRDPIRIAQVLVVASPCPLILAAPIAFVSGMSRSSKNGVLIKNGMIIEKLATAKSIFFDKTGTITTGKLAVDQVLPEEGVTALELEAIVYAVEKSSSHILARSFAAYIVDKEIPNLVVTEIKEVPGLGVTGNIGGSIIKIGRASYTNAPENLEGTSFYVARDDHYIGRVVFSDQLRDDAKQVMAELHRLKVKNITMITGDNQMTANKIASEVGIDQVHAQLLPEQKLEIVRMVTEKPTIMVGDGVNDAPALALSDVGIAMGIGENTVASETADIILLKNDLAAVPNAIKISRDTMTIAKQAVLIGIFICVILMLIAATGIIPATIGALLQEVVDTVSIFYALRALGGLKK</sequence>
<dbReference type="InterPro" id="IPR001757">
    <property type="entry name" value="P_typ_ATPase"/>
</dbReference>
<evidence type="ECO:0000256" key="8">
    <source>
        <dbReference type="ARBA" id="ARBA00049338"/>
    </source>
</evidence>
<dbReference type="Pfam" id="PF00702">
    <property type="entry name" value="Hydrolase"/>
    <property type="match status" value="1"/>
</dbReference>
<dbReference type="PROSITE" id="PS00154">
    <property type="entry name" value="ATPASE_E1_E2"/>
    <property type="match status" value="1"/>
</dbReference>
<dbReference type="InterPro" id="IPR023214">
    <property type="entry name" value="HAD_sf"/>
</dbReference>
<dbReference type="InterPro" id="IPR023299">
    <property type="entry name" value="ATPase_P-typ_cyto_dom_N"/>
</dbReference>
<dbReference type="PANTHER" id="PTHR48085">
    <property type="entry name" value="CADMIUM/ZINC-TRANSPORTING ATPASE HMA2-RELATED"/>
    <property type="match status" value="1"/>
</dbReference>
<dbReference type="InterPro" id="IPR059000">
    <property type="entry name" value="ATPase_P-type_domA"/>
</dbReference>
<dbReference type="SUPFAM" id="SSF81653">
    <property type="entry name" value="Calcium ATPase, transduction domain A"/>
    <property type="match status" value="1"/>
</dbReference>
<evidence type="ECO:0000256" key="4">
    <source>
        <dbReference type="ARBA" id="ARBA00022692"/>
    </source>
</evidence>
<dbReference type="EC" id="7.2.2.21" evidence="7"/>
<evidence type="ECO:0000256" key="5">
    <source>
        <dbReference type="ARBA" id="ARBA00022989"/>
    </source>
</evidence>
<feature type="transmembrane region" description="Helical" evidence="9">
    <location>
        <begin position="62"/>
        <end position="88"/>
    </location>
</feature>
<feature type="transmembrane region" description="Helical" evidence="9">
    <location>
        <begin position="227"/>
        <end position="245"/>
    </location>
</feature>